<dbReference type="Proteomes" id="UP000199028">
    <property type="component" value="Unassembled WGS sequence"/>
</dbReference>
<evidence type="ECO:0000313" key="2">
    <source>
        <dbReference type="Proteomes" id="UP000199028"/>
    </source>
</evidence>
<accession>A0A1H9XZL9</accession>
<name>A0A1H9XZL9_9PSEU</name>
<proteinExistence type="predicted"/>
<evidence type="ECO:0000313" key="1">
    <source>
        <dbReference type="EMBL" id="SES51197.1"/>
    </source>
</evidence>
<organism evidence="1 2">
    <name type="scientific">Lentzea flaviverrucosa</name>
    <dbReference type="NCBI Taxonomy" id="200379"/>
    <lineage>
        <taxon>Bacteria</taxon>
        <taxon>Bacillati</taxon>
        <taxon>Actinomycetota</taxon>
        <taxon>Actinomycetes</taxon>
        <taxon>Pseudonocardiales</taxon>
        <taxon>Pseudonocardiaceae</taxon>
        <taxon>Lentzea</taxon>
    </lineage>
</organism>
<protein>
    <submittedName>
        <fullName evidence="1">Uncharacterized protein</fullName>
    </submittedName>
</protein>
<gene>
    <name evidence="1" type="ORF">SAMN05216195_12713</name>
</gene>
<keyword evidence="2" id="KW-1185">Reference proteome</keyword>
<reference evidence="2" key="1">
    <citation type="submission" date="2016-10" db="EMBL/GenBank/DDBJ databases">
        <authorList>
            <person name="Varghese N."/>
            <person name="Submissions S."/>
        </authorList>
    </citation>
    <scope>NUCLEOTIDE SEQUENCE [LARGE SCALE GENOMIC DNA]</scope>
    <source>
        <strain evidence="2">CGMCC 4.578</strain>
    </source>
</reference>
<dbReference type="RefSeq" id="WP_090074468.1">
    <property type="nucleotide sequence ID" value="NZ_FOFT01000027.1"/>
</dbReference>
<sequence>MADVVDASMCVDCRVNEAAWDCEPPSPGYFSRCSRCSFLSGYDPQGLGQHVHVTAARGTFPAYRTAVNLYPRFADGVLQGWECQGRGTDEQCDYFQPLYDRYRVQKHHGGTITVFDFFTAMHHGSGDITEPLAHELCAQLNYGHHGNTKTWPRSTADGRTVWACCLSLIGPPCGHRTQS</sequence>
<dbReference type="AlphaFoldDB" id="A0A1H9XZL9"/>
<dbReference type="EMBL" id="FOFT01000027">
    <property type="protein sequence ID" value="SES51197.1"/>
    <property type="molecule type" value="Genomic_DNA"/>
</dbReference>